<sequence>MKTQIFLLIISFISSILGQKKKIEKFMGFENFIIIFHYVKHLQLKTLSFKAERKSDKILRKFIVIKKNNTKSD</sequence>
<gene>
    <name evidence="1" type="ORF">DSO09_02420</name>
</gene>
<accession>A0A523BEG8</accession>
<organism evidence="1 2">
    <name type="scientific">Thermoproteota archaeon</name>
    <dbReference type="NCBI Taxonomy" id="2056631"/>
    <lineage>
        <taxon>Archaea</taxon>
        <taxon>Thermoproteota</taxon>
    </lineage>
</organism>
<reference evidence="1 2" key="1">
    <citation type="journal article" date="2019" name="Nat. Microbiol.">
        <title>Expanding anaerobic alkane metabolism in the domain of Archaea.</title>
        <authorList>
            <person name="Wang Y."/>
            <person name="Wegener G."/>
            <person name="Hou J."/>
            <person name="Wang F."/>
            <person name="Xiao X."/>
        </authorList>
    </citation>
    <scope>NUCLEOTIDE SEQUENCE [LARGE SCALE GENOMIC DNA]</scope>
    <source>
        <strain evidence="1">WYZ-LMO11</strain>
    </source>
</reference>
<dbReference type="AlphaFoldDB" id="A0A523BEG8"/>
<dbReference type="Proteomes" id="UP000317265">
    <property type="component" value="Unassembled WGS sequence"/>
</dbReference>
<proteinExistence type="predicted"/>
<dbReference type="EMBL" id="QNVI01000029">
    <property type="protein sequence ID" value="TDA39341.1"/>
    <property type="molecule type" value="Genomic_DNA"/>
</dbReference>
<evidence type="ECO:0000313" key="2">
    <source>
        <dbReference type="Proteomes" id="UP000317265"/>
    </source>
</evidence>
<comment type="caution">
    <text evidence="1">The sequence shown here is derived from an EMBL/GenBank/DDBJ whole genome shotgun (WGS) entry which is preliminary data.</text>
</comment>
<name>A0A523BEG8_9CREN</name>
<protein>
    <submittedName>
        <fullName evidence="1">Uncharacterized protein</fullName>
    </submittedName>
</protein>
<evidence type="ECO:0000313" key="1">
    <source>
        <dbReference type="EMBL" id="TDA39341.1"/>
    </source>
</evidence>